<dbReference type="AlphaFoldDB" id="A0A8H7XXJ2"/>
<proteinExistence type="predicted"/>
<sequence>MALGSDATPLDLGRTFSSRSRDAIQWYPLRMRLPELCSSLRQLQLFHRRLCQPHSTFHELYSKRDPS</sequence>
<protein>
    <submittedName>
        <fullName evidence="1">Uncharacterized protein</fullName>
    </submittedName>
</protein>
<reference evidence="1" key="1">
    <citation type="submission" date="2021-02" db="EMBL/GenBank/DDBJ databases">
        <title>Psilocybe cubensis genome.</title>
        <authorList>
            <person name="Mckernan K.J."/>
            <person name="Crawford S."/>
            <person name="Trippe A."/>
            <person name="Kane L.T."/>
            <person name="Mclaughlin S."/>
        </authorList>
    </citation>
    <scope>NUCLEOTIDE SEQUENCE [LARGE SCALE GENOMIC DNA]</scope>
    <source>
        <strain evidence="1">MGC-MH-2018</strain>
    </source>
</reference>
<comment type="caution">
    <text evidence="1">The sequence shown here is derived from an EMBL/GenBank/DDBJ whole genome shotgun (WGS) entry which is preliminary data.</text>
</comment>
<gene>
    <name evidence="1" type="ORF">JR316_004190</name>
</gene>
<dbReference type="EMBL" id="JAFIQS010000004">
    <property type="protein sequence ID" value="KAG5169810.1"/>
    <property type="molecule type" value="Genomic_DNA"/>
</dbReference>
<name>A0A8H7XXJ2_PSICU</name>
<accession>A0A8H7XXJ2</accession>
<organism evidence="1">
    <name type="scientific">Psilocybe cubensis</name>
    <name type="common">Psychedelic mushroom</name>
    <name type="synonym">Stropharia cubensis</name>
    <dbReference type="NCBI Taxonomy" id="181762"/>
    <lineage>
        <taxon>Eukaryota</taxon>
        <taxon>Fungi</taxon>
        <taxon>Dikarya</taxon>
        <taxon>Basidiomycota</taxon>
        <taxon>Agaricomycotina</taxon>
        <taxon>Agaricomycetes</taxon>
        <taxon>Agaricomycetidae</taxon>
        <taxon>Agaricales</taxon>
        <taxon>Agaricineae</taxon>
        <taxon>Strophariaceae</taxon>
        <taxon>Psilocybe</taxon>
    </lineage>
</organism>
<evidence type="ECO:0000313" key="1">
    <source>
        <dbReference type="EMBL" id="KAG5169810.1"/>
    </source>
</evidence>